<dbReference type="Gene3D" id="2.30.30.1040">
    <property type="match status" value="1"/>
</dbReference>
<dbReference type="FunFam" id="3.10.20.90:FF:000047">
    <property type="entry name" value="Auxin response factor"/>
    <property type="match status" value="1"/>
</dbReference>
<proteinExistence type="inferred from homology"/>
<organism evidence="13 14">
    <name type="scientific">Iris pallida</name>
    <name type="common">Sweet iris</name>
    <dbReference type="NCBI Taxonomy" id="29817"/>
    <lineage>
        <taxon>Eukaryota</taxon>
        <taxon>Viridiplantae</taxon>
        <taxon>Streptophyta</taxon>
        <taxon>Embryophyta</taxon>
        <taxon>Tracheophyta</taxon>
        <taxon>Spermatophyta</taxon>
        <taxon>Magnoliopsida</taxon>
        <taxon>Liliopsida</taxon>
        <taxon>Asparagales</taxon>
        <taxon>Iridaceae</taxon>
        <taxon>Iridoideae</taxon>
        <taxon>Irideae</taxon>
        <taxon>Iris</taxon>
    </lineage>
</organism>
<reference evidence="13" key="1">
    <citation type="journal article" date="2023" name="GigaByte">
        <title>Genome assembly of the bearded iris, Iris pallida Lam.</title>
        <authorList>
            <person name="Bruccoleri R.E."/>
            <person name="Oakeley E.J."/>
            <person name="Faust A.M.E."/>
            <person name="Altorfer M."/>
            <person name="Dessus-Babus S."/>
            <person name="Burckhardt D."/>
            <person name="Oertli M."/>
            <person name="Naumann U."/>
            <person name="Petersen F."/>
            <person name="Wong J."/>
        </authorList>
    </citation>
    <scope>NUCLEOTIDE SEQUENCE</scope>
    <source>
        <strain evidence="13">GSM-AAB239-AS_SAM_17_03QT</strain>
    </source>
</reference>
<dbReference type="GO" id="GO:0003677">
    <property type="term" value="F:DNA binding"/>
    <property type="evidence" value="ECO:0007669"/>
    <property type="project" value="UniProtKB-KW"/>
</dbReference>
<comment type="subunit">
    <text evidence="9">Homodimers and heterodimers.</text>
</comment>
<dbReference type="Pfam" id="PF02309">
    <property type="entry name" value="AUX_IAA"/>
    <property type="match status" value="1"/>
</dbReference>
<dbReference type="InterPro" id="IPR044835">
    <property type="entry name" value="ARF_plant"/>
</dbReference>
<comment type="function">
    <text evidence="1 9">Auxin response factors (ARFs) are transcriptional factors that bind specifically to the DNA sequence 5'-TGTCTC-3' found in the auxin-responsive promoter elements (AuxREs).</text>
</comment>
<reference evidence="13" key="2">
    <citation type="submission" date="2023-04" db="EMBL/GenBank/DDBJ databases">
        <authorList>
            <person name="Bruccoleri R.E."/>
            <person name="Oakeley E.J."/>
            <person name="Faust A.-M."/>
            <person name="Dessus-Babus S."/>
            <person name="Altorfer M."/>
            <person name="Burckhardt D."/>
            <person name="Oertli M."/>
            <person name="Naumann U."/>
            <person name="Petersen F."/>
            <person name="Wong J."/>
        </authorList>
    </citation>
    <scope>NUCLEOTIDE SEQUENCE</scope>
    <source>
        <strain evidence="13">GSM-AAB239-AS_SAM_17_03QT</strain>
        <tissue evidence="13">Leaf</tissue>
    </source>
</reference>
<gene>
    <name evidence="13" type="ORF">M6B38_373080</name>
</gene>
<dbReference type="SUPFAM" id="SSF54277">
    <property type="entry name" value="CAD &amp; PB1 domains"/>
    <property type="match status" value="1"/>
</dbReference>
<sequence length="1018" mass="112571">MKMSSSAQEQQALASYKRSAVLDGVGLMGELQASTCARKVLNSELWHACAGPLVTLPQPGSLVYYFPQGHSEQVAASTRRSANSHIPNYPNLPSQFLCQVYNVTLHADKETDEIYAQMTLQPVNSEVDSFPIPDFGHTKCKQPTEFFCKNLTASDTSTHGGFSVPRRAAEKLFPQLDYSMQPPNQELIVRDLHDNLWTFRHIYRGQPKRHLLTTGWSLFVGSKRLKSGDSVLFIRDERSQLLLGIRRANCQQAALPSSVLSADSMHIGVLAAAAHAAASCSPFTVYYNPRACPSEFIVPLAKYHKAVFTQVSVGMRFGMMFETEESTKRRYMGTISRISDLDPVRWPNSKWRNLQVGWDEHGYSERRDRVSLWEIDTPESLFVFPTPILKRQCLPGFVVSGAEIGFTNAKPLSQAPEGMSGLHPIGLGSEQLLRMLLTPITPRLDNQLGCNQSIYASVLQRIGVNGLSPTFGPVRSQLQQEAAVTKPVMQQSQPSLKQQQFSPLQSISLQTQKPQLDGGHQVVDIDCVSVTHVKQRDPIIAENLLDNCQDHNKEPNSENLGRRCNSSLSGEMVPEKSDITAGAMKQMKLLGKHDGESPAIPPNHEKHIAPIIEDHGIQVNEKEHPLIVQQQDQPTAAQSTRQETSCLLVNNGLDSLSTHQSYYPSEYLDNDDWMVHSLCYQSLSSPPETTGFLSGSGIGDTPFLSATDYVTSPLVDVSSTVNSEIINPFQTFFSCNPGQRTPEFLPPYVQEFSSTPELNPAREVLGSGIVSSEVAVEEESRLHKVSSSCGKRDLSDDKINQSKTYNNPQFELSNGNMFRSSCVSSTILEGFGIERESSFHVPSDDPFSNFTYNQDIQSQGTSASLGDSQILHVHDIPDSSGGASSGTMEINEGIFLDGRSTKQVGKQHLRTYTKVQKLGSVGRSIDVTRFKNYHELISAIACMFGLEGQLDDSKGSEWKLVFVDYENDVLLVGDDPWDEFVNCVCCIKILSPSEVQQMSEGGVQLMNRPSCSMPSELI</sequence>
<evidence type="ECO:0000256" key="9">
    <source>
        <dbReference type="RuleBase" id="RU004561"/>
    </source>
</evidence>
<keyword evidence="14" id="KW-1185">Reference proteome</keyword>
<dbReference type="GO" id="GO:0005634">
    <property type="term" value="C:nucleus"/>
    <property type="evidence" value="ECO:0007669"/>
    <property type="project" value="UniProtKB-SubCell"/>
</dbReference>
<evidence type="ECO:0000259" key="11">
    <source>
        <dbReference type="PROSITE" id="PS50863"/>
    </source>
</evidence>
<evidence type="ECO:0000256" key="10">
    <source>
        <dbReference type="SAM" id="MobiDB-lite"/>
    </source>
</evidence>
<dbReference type="PROSITE" id="PS51745">
    <property type="entry name" value="PB1"/>
    <property type="match status" value="1"/>
</dbReference>
<comment type="subcellular location">
    <subcellularLocation>
        <location evidence="2 9">Nucleus</location>
    </subcellularLocation>
</comment>
<keyword evidence="6 9" id="KW-0804">Transcription</keyword>
<dbReference type="CDD" id="cd10017">
    <property type="entry name" value="B3_DNA"/>
    <property type="match status" value="1"/>
</dbReference>
<dbReference type="FunFam" id="2.30.30.1040:FF:000001">
    <property type="entry name" value="Auxin response factor"/>
    <property type="match status" value="1"/>
</dbReference>
<dbReference type="PROSITE" id="PS50863">
    <property type="entry name" value="B3"/>
    <property type="match status" value="1"/>
</dbReference>
<feature type="domain" description="TF-B3" evidence="11">
    <location>
        <begin position="147"/>
        <end position="249"/>
    </location>
</feature>
<evidence type="ECO:0000313" key="14">
    <source>
        <dbReference type="Proteomes" id="UP001140949"/>
    </source>
</evidence>
<keyword evidence="8 9" id="KW-0927">Auxin signaling pathway</keyword>
<evidence type="ECO:0000256" key="6">
    <source>
        <dbReference type="ARBA" id="ARBA00023163"/>
    </source>
</evidence>
<comment type="similarity">
    <text evidence="3 9">Belongs to the ARF family.</text>
</comment>
<dbReference type="InterPro" id="IPR015300">
    <property type="entry name" value="DNA-bd_pseudobarrel_sf"/>
</dbReference>
<dbReference type="InterPro" id="IPR033389">
    <property type="entry name" value="AUX/IAA_dom"/>
</dbReference>
<dbReference type="Gene3D" id="2.40.330.10">
    <property type="entry name" value="DNA-binding pseudobarrel domain"/>
    <property type="match status" value="1"/>
</dbReference>
<comment type="caution">
    <text evidence="13">The sequence shown here is derived from an EMBL/GenBank/DDBJ whole genome shotgun (WGS) entry which is preliminary data.</text>
</comment>
<dbReference type="GO" id="GO:0009734">
    <property type="term" value="P:auxin-activated signaling pathway"/>
    <property type="evidence" value="ECO:0007669"/>
    <property type="project" value="UniProtKB-KW"/>
</dbReference>
<keyword evidence="4 9" id="KW-0805">Transcription regulation</keyword>
<dbReference type="SMART" id="SM01019">
    <property type="entry name" value="B3"/>
    <property type="match status" value="1"/>
</dbReference>
<evidence type="ECO:0000259" key="12">
    <source>
        <dbReference type="PROSITE" id="PS51745"/>
    </source>
</evidence>
<dbReference type="PANTHER" id="PTHR31384">
    <property type="entry name" value="AUXIN RESPONSE FACTOR 4-RELATED"/>
    <property type="match status" value="1"/>
</dbReference>
<feature type="domain" description="PB1" evidence="12">
    <location>
        <begin position="910"/>
        <end position="994"/>
    </location>
</feature>
<dbReference type="AlphaFoldDB" id="A0AAX6GC68"/>
<evidence type="ECO:0000256" key="2">
    <source>
        <dbReference type="ARBA" id="ARBA00004123"/>
    </source>
</evidence>
<evidence type="ECO:0000256" key="1">
    <source>
        <dbReference type="ARBA" id="ARBA00003182"/>
    </source>
</evidence>
<protein>
    <recommendedName>
        <fullName evidence="9">Auxin response factor</fullName>
    </recommendedName>
</protein>
<dbReference type="EMBL" id="JANAVB010020999">
    <property type="protein sequence ID" value="KAJ6826356.1"/>
    <property type="molecule type" value="Genomic_DNA"/>
</dbReference>
<feature type="region of interest" description="Disordered" evidence="10">
    <location>
        <begin position="552"/>
        <end position="572"/>
    </location>
</feature>
<dbReference type="Pfam" id="PF06507">
    <property type="entry name" value="ARF_AD"/>
    <property type="match status" value="1"/>
</dbReference>
<dbReference type="FunFam" id="2.40.330.10:FF:000001">
    <property type="entry name" value="Auxin response factor"/>
    <property type="match status" value="1"/>
</dbReference>
<name>A0AAX6GC68_IRIPA</name>
<evidence type="ECO:0000256" key="3">
    <source>
        <dbReference type="ARBA" id="ARBA00007853"/>
    </source>
</evidence>
<dbReference type="PANTHER" id="PTHR31384:SF10">
    <property type="entry name" value="AUXIN RESPONSE FACTOR 5"/>
    <property type="match status" value="1"/>
</dbReference>
<keyword evidence="5 9" id="KW-0238">DNA-binding</keyword>
<dbReference type="GO" id="GO:0006355">
    <property type="term" value="P:regulation of DNA-templated transcription"/>
    <property type="evidence" value="ECO:0007669"/>
    <property type="project" value="InterPro"/>
</dbReference>
<dbReference type="Proteomes" id="UP001140949">
    <property type="component" value="Unassembled WGS sequence"/>
</dbReference>
<dbReference type="SUPFAM" id="SSF101936">
    <property type="entry name" value="DNA-binding pseudobarrel domain"/>
    <property type="match status" value="1"/>
</dbReference>
<evidence type="ECO:0000313" key="13">
    <source>
        <dbReference type="EMBL" id="KAJ6826356.1"/>
    </source>
</evidence>
<dbReference type="Pfam" id="PF02362">
    <property type="entry name" value="B3"/>
    <property type="match status" value="1"/>
</dbReference>
<evidence type="ECO:0000256" key="5">
    <source>
        <dbReference type="ARBA" id="ARBA00023125"/>
    </source>
</evidence>
<evidence type="ECO:0000256" key="8">
    <source>
        <dbReference type="ARBA" id="ARBA00023294"/>
    </source>
</evidence>
<accession>A0AAX6GC68</accession>
<dbReference type="Gene3D" id="3.10.20.90">
    <property type="entry name" value="Phosphatidylinositol 3-kinase Catalytic Subunit, Chain A, domain 1"/>
    <property type="match status" value="1"/>
</dbReference>
<keyword evidence="7 9" id="KW-0539">Nucleus</keyword>
<evidence type="ECO:0000256" key="7">
    <source>
        <dbReference type="ARBA" id="ARBA00023242"/>
    </source>
</evidence>
<dbReference type="InterPro" id="IPR010525">
    <property type="entry name" value="ARF_dom"/>
</dbReference>
<dbReference type="InterPro" id="IPR003340">
    <property type="entry name" value="B3_DNA-bd"/>
</dbReference>
<dbReference type="InterPro" id="IPR053793">
    <property type="entry name" value="PB1-like"/>
</dbReference>
<evidence type="ECO:0000256" key="4">
    <source>
        <dbReference type="ARBA" id="ARBA00023015"/>
    </source>
</evidence>